<dbReference type="GO" id="GO:0000160">
    <property type="term" value="P:phosphorelay signal transduction system"/>
    <property type="evidence" value="ECO:0007669"/>
    <property type="project" value="InterPro"/>
</dbReference>
<dbReference type="InterPro" id="IPR028051">
    <property type="entry name" value="CheX-like_dom"/>
</dbReference>
<dbReference type="InterPro" id="IPR001789">
    <property type="entry name" value="Sig_transdc_resp-reg_receiver"/>
</dbReference>
<accession>A0A4R2KSZ1</accession>
<dbReference type="PANTHER" id="PTHR44591:SF3">
    <property type="entry name" value="RESPONSE REGULATORY DOMAIN-CONTAINING PROTEIN"/>
    <property type="match status" value="1"/>
</dbReference>
<dbReference type="EMBL" id="SLWV01000007">
    <property type="protein sequence ID" value="TCO76893.1"/>
    <property type="molecule type" value="Genomic_DNA"/>
</dbReference>
<dbReference type="Gene3D" id="3.40.50.2300">
    <property type="match status" value="1"/>
</dbReference>
<reference evidence="7 8" key="1">
    <citation type="submission" date="2019-03" db="EMBL/GenBank/DDBJ databases">
        <title>Genomic Encyclopedia of Type Strains, Phase IV (KMG-IV): sequencing the most valuable type-strain genomes for metagenomic binning, comparative biology and taxonomic classification.</title>
        <authorList>
            <person name="Goeker M."/>
        </authorList>
    </citation>
    <scope>NUCLEOTIDE SEQUENCE [LARGE SCALE GENOMIC DNA]</scope>
    <source>
        <strain evidence="7 8">DSM 102940</strain>
    </source>
</reference>
<evidence type="ECO:0000259" key="6">
    <source>
        <dbReference type="PROSITE" id="PS50110"/>
    </source>
</evidence>
<dbReference type="SUPFAM" id="SSF103039">
    <property type="entry name" value="CheC-like"/>
    <property type="match status" value="1"/>
</dbReference>
<evidence type="ECO:0000256" key="4">
    <source>
        <dbReference type="ARBA" id="ARBA00024867"/>
    </source>
</evidence>
<evidence type="ECO:0000313" key="8">
    <source>
        <dbReference type="Proteomes" id="UP000294919"/>
    </source>
</evidence>
<evidence type="ECO:0000256" key="1">
    <source>
        <dbReference type="ARBA" id="ARBA00018672"/>
    </source>
</evidence>
<keyword evidence="3 5" id="KW-0597">Phosphoprotein</keyword>
<evidence type="ECO:0000256" key="3">
    <source>
        <dbReference type="ARBA" id="ARBA00022553"/>
    </source>
</evidence>
<dbReference type="SUPFAM" id="SSF52172">
    <property type="entry name" value="CheY-like"/>
    <property type="match status" value="1"/>
</dbReference>
<evidence type="ECO:0000256" key="5">
    <source>
        <dbReference type="PROSITE-ProRule" id="PRU00169"/>
    </source>
</evidence>
<evidence type="ECO:0000313" key="7">
    <source>
        <dbReference type="EMBL" id="TCO76893.1"/>
    </source>
</evidence>
<dbReference type="InterPro" id="IPR028976">
    <property type="entry name" value="CheC-like_sf"/>
</dbReference>
<dbReference type="AlphaFoldDB" id="A0A4R2KSZ1"/>
<comment type="caution">
    <text evidence="7">The sequence shown here is derived from an EMBL/GenBank/DDBJ whole genome shotgun (WGS) entry which is preliminary data.</text>
</comment>
<name>A0A4R2KSZ1_9FIRM</name>
<dbReference type="InterPro" id="IPR050595">
    <property type="entry name" value="Bact_response_regulator"/>
</dbReference>
<organism evidence="7 8">
    <name type="scientific">Marinisporobacter balticus</name>
    <dbReference type="NCBI Taxonomy" id="2018667"/>
    <lineage>
        <taxon>Bacteria</taxon>
        <taxon>Bacillati</taxon>
        <taxon>Bacillota</taxon>
        <taxon>Clostridia</taxon>
        <taxon>Peptostreptococcales</taxon>
        <taxon>Thermotaleaceae</taxon>
        <taxon>Marinisporobacter</taxon>
    </lineage>
</organism>
<dbReference type="SMART" id="SM00448">
    <property type="entry name" value="REC"/>
    <property type="match status" value="1"/>
</dbReference>
<dbReference type="GO" id="GO:0006935">
    <property type="term" value="P:chemotaxis"/>
    <property type="evidence" value="ECO:0007669"/>
    <property type="project" value="UniProtKB-KW"/>
</dbReference>
<sequence>MKNVKIVIVDDSPFSISILRDILAEKEFEVVGQASSLEETIKVVKETKPDLVTMDMTIPGTDGLECTRAIHKIDANIKVVVVSSMKDDEIVKKAKVNKVAGYVQKPVDPDEIATVINRAMAGDDLLLELQEIYFDVFKESFSNNLNRITKTIPTYGEMGQSNDTENSRGISIVIGIIGKCSGRMILDLSHETAKKLAEAALKREVKNMDECLAMLGEFTNIIGGNACSILNRKNKIFGLRVAPPTIFHGESLKISKSMLRTTSVLGETSFGEMYLNVGFERDEEEWM</sequence>
<dbReference type="Proteomes" id="UP000294919">
    <property type="component" value="Unassembled WGS sequence"/>
</dbReference>
<evidence type="ECO:0000256" key="2">
    <source>
        <dbReference type="ARBA" id="ARBA00022500"/>
    </source>
</evidence>
<dbReference type="OrthoDB" id="9779069at2"/>
<feature type="modified residue" description="4-aspartylphosphate" evidence="5">
    <location>
        <position position="55"/>
    </location>
</feature>
<gene>
    <name evidence="7" type="ORF">EV214_10750</name>
</gene>
<keyword evidence="8" id="KW-1185">Reference proteome</keyword>
<comment type="function">
    <text evidence="4">May play the central regulatory role in sporulation. It may be an element of the effector pathway responsible for the activation of sporulation genes in response to nutritional stress. Spo0A may act in concert with spo0H (a sigma factor) to control the expression of some genes that are critical to the sporulation process.</text>
</comment>
<feature type="domain" description="Response regulatory" evidence="6">
    <location>
        <begin position="5"/>
        <end position="120"/>
    </location>
</feature>
<dbReference type="PANTHER" id="PTHR44591">
    <property type="entry name" value="STRESS RESPONSE REGULATOR PROTEIN 1"/>
    <property type="match status" value="1"/>
</dbReference>
<dbReference type="RefSeq" id="WP_132244179.1">
    <property type="nucleotide sequence ID" value="NZ_SLWV01000007.1"/>
</dbReference>
<keyword evidence="2" id="KW-0145">Chemotaxis</keyword>
<dbReference type="PROSITE" id="PS50110">
    <property type="entry name" value="RESPONSE_REGULATORY"/>
    <property type="match status" value="1"/>
</dbReference>
<dbReference type="InterPro" id="IPR011006">
    <property type="entry name" value="CheY-like_superfamily"/>
</dbReference>
<dbReference type="CDD" id="cd17906">
    <property type="entry name" value="CheX"/>
    <property type="match status" value="1"/>
</dbReference>
<protein>
    <recommendedName>
        <fullName evidence="1">Stage 0 sporulation protein A homolog</fullName>
    </recommendedName>
</protein>
<dbReference type="Gene3D" id="3.40.1550.10">
    <property type="entry name" value="CheC-like"/>
    <property type="match status" value="1"/>
</dbReference>
<dbReference type="Pfam" id="PF00072">
    <property type="entry name" value="Response_reg"/>
    <property type="match status" value="1"/>
</dbReference>
<dbReference type="Pfam" id="PF13690">
    <property type="entry name" value="CheX"/>
    <property type="match status" value="1"/>
</dbReference>
<proteinExistence type="predicted"/>